<reference evidence="2 3" key="1">
    <citation type="submission" date="2024-10" db="EMBL/GenBank/DDBJ databases">
        <authorList>
            <person name="Kim D."/>
        </authorList>
    </citation>
    <scope>NUCLEOTIDE SEQUENCE [LARGE SCALE GENOMIC DNA]</scope>
    <source>
        <strain evidence="2">BH-2024</strain>
    </source>
</reference>
<feature type="region of interest" description="Disordered" evidence="1">
    <location>
        <begin position="1"/>
        <end position="22"/>
    </location>
</feature>
<dbReference type="AlphaFoldDB" id="A0ABD2LNQ9"/>
<evidence type="ECO:0000313" key="2">
    <source>
        <dbReference type="EMBL" id="KAL3116759.1"/>
    </source>
</evidence>
<protein>
    <submittedName>
        <fullName evidence="2">Uncharacterized protein</fullName>
    </submittedName>
</protein>
<dbReference type="Gene3D" id="1.10.3290.10">
    <property type="entry name" value="Fido-like domain"/>
    <property type="match status" value="1"/>
</dbReference>
<name>A0ABD2LNQ9_9BILA</name>
<dbReference type="InterPro" id="IPR036597">
    <property type="entry name" value="Fido-like_dom_sf"/>
</dbReference>
<accession>A0ABD2LNQ9</accession>
<evidence type="ECO:0000256" key="1">
    <source>
        <dbReference type="SAM" id="MobiDB-lite"/>
    </source>
</evidence>
<keyword evidence="3" id="KW-1185">Reference proteome</keyword>
<dbReference type="Proteomes" id="UP001620626">
    <property type="component" value="Unassembled WGS sequence"/>
</dbReference>
<comment type="caution">
    <text evidence="2">The sequence shown here is derived from an EMBL/GenBank/DDBJ whole genome shotgun (WGS) entry which is preliminary data.</text>
</comment>
<evidence type="ECO:0000313" key="3">
    <source>
        <dbReference type="Proteomes" id="UP001620626"/>
    </source>
</evidence>
<gene>
    <name evidence="2" type="ORF">niasHT_004260</name>
</gene>
<proteinExistence type="predicted"/>
<organism evidence="2 3">
    <name type="scientific">Heterodera trifolii</name>
    <dbReference type="NCBI Taxonomy" id="157864"/>
    <lineage>
        <taxon>Eukaryota</taxon>
        <taxon>Metazoa</taxon>
        <taxon>Ecdysozoa</taxon>
        <taxon>Nematoda</taxon>
        <taxon>Chromadorea</taxon>
        <taxon>Rhabditida</taxon>
        <taxon>Tylenchina</taxon>
        <taxon>Tylenchomorpha</taxon>
        <taxon>Tylenchoidea</taxon>
        <taxon>Heteroderidae</taxon>
        <taxon>Heteroderinae</taxon>
        <taxon>Heterodera</taxon>
    </lineage>
</organism>
<feature type="compositionally biased region" description="Basic and acidic residues" evidence="1">
    <location>
        <begin position="1"/>
        <end position="12"/>
    </location>
</feature>
<dbReference type="EMBL" id="JBICBT010000347">
    <property type="protein sequence ID" value="KAL3116759.1"/>
    <property type="molecule type" value="Genomic_DNA"/>
</dbReference>
<dbReference type="SUPFAM" id="SSF140931">
    <property type="entry name" value="Fic-like"/>
    <property type="match status" value="1"/>
</dbReference>
<sequence>MPKRKQQDRSKSESGIFAVQMSNKPKLKHKQFTLETFFELHLEVMDRRDTRAGCLRSFNMTVGDFEPMPHEEVPAAMQGLHQMVQPTS</sequence>